<dbReference type="EMBL" id="CASHTH010000175">
    <property type="protein sequence ID" value="CAI7993100.1"/>
    <property type="molecule type" value="Genomic_DNA"/>
</dbReference>
<reference evidence="4" key="1">
    <citation type="submission" date="2023-03" db="EMBL/GenBank/DDBJ databases">
        <authorList>
            <person name="Steffen K."/>
            <person name="Cardenas P."/>
        </authorList>
    </citation>
    <scope>NUCLEOTIDE SEQUENCE</scope>
</reference>
<evidence type="ECO:0000313" key="4">
    <source>
        <dbReference type="EMBL" id="CAI7993100.1"/>
    </source>
</evidence>
<name>A0AA35QUY6_GEOBA</name>
<feature type="chain" id="PRO_5041305429" evidence="1">
    <location>
        <begin position="27"/>
        <end position="525"/>
    </location>
</feature>
<evidence type="ECO:0000259" key="3">
    <source>
        <dbReference type="PROSITE" id="PS01248"/>
    </source>
</evidence>
<dbReference type="InterPro" id="IPR000742">
    <property type="entry name" value="EGF"/>
</dbReference>
<evidence type="ECO:0000313" key="5">
    <source>
        <dbReference type="Proteomes" id="UP001174909"/>
    </source>
</evidence>
<accession>A0AA35QUY6</accession>
<gene>
    <name evidence="4" type="ORF">GBAR_LOCUS1186</name>
</gene>
<organism evidence="4 5">
    <name type="scientific">Geodia barretti</name>
    <name type="common">Barrett's horny sponge</name>
    <dbReference type="NCBI Taxonomy" id="519541"/>
    <lineage>
        <taxon>Eukaryota</taxon>
        <taxon>Metazoa</taxon>
        <taxon>Porifera</taxon>
        <taxon>Demospongiae</taxon>
        <taxon>Heteroscleromorpha</taxon>
        <taxon>Tetractinellida</taxon>
        <taxon>Astrophorina</taxon>
        <taxon>Geodiidae</taxon>
        <taxon>Geodia</taxon>
    </lineage>
</organism>
<evidence type="ECO:0000259" key="2">
    <source>
        <dbReference type="PROSITE" id="PS00022"/>
    </source>
</evidence>
<dbReference type="Proteomes" id="UP001174909">
    <property type="component" value="Unassembled WGS sequence"/>
</dbReference>
<feature type="signal peptide" evidence="1">
    <location>
        <begin position="1"/>
        <end position="26"/>
    </location>
</feature>
<proteinExistence type="predicted"/>
<dbReference type="PROSITE" id="PS00022">
    <property type="entry name" value="EGF_1"/>
    <property type="match status" value="1"/>
</dbReference>
<keyword evidence="1" id="KW-0732">Signal</keyword>
<feature type="domain" description="Laminin EGF-like" evidence="3">
    <location>
        <begin position="298"/>
        <end position="327"/>
    </location>
</feature>
<dbReference type="Gene3D" id="2.10.50.10">
    <property type="entry name" value="Tumor Necrosis Factor Receptor, subunit A, domain 2"/>
    <property type="match status" value="1"/>
</dbReference>
<sequence length="525" mass="55120">MHRSTPSPLLPLLLSSLLSLHHLTSAGGSGSPDDFNLACITAVASFPERQDTVAFLDAYDSSSDTMTVFQVGWMWIDNGVCDNSLIICSNFSSADSNQLQIQSFSFSPGQNDPVHVETSFMCEMCPACVLRIDVFSDSTTIETVNINCDGSAQTNDLTQNEDFVRVQYSVTFDNSSTATQCVTIDSYRIWQYQDCPATVFQLANYQQTDPGIGPVDSTGCVANAQSDGTARAGCSGDSVWGTVVGDSAPCNCLAGFTPNNDLTACEACGAGLFKATVGNEQCEPCTNGQVPNSGRTGCGCAPGYTGPSCGECVENFFMTSGGACDPCPSGSVREVGHEMTSCTCTGNLVNDESSPTTICSMCATGYYRESSKSPSEPCNLCNTSYFRVEEECRPCPGGSSRDIDDPEGSCTCNSALVTSGGSMSTSDGPCNNCPKDMLLYNGDCVMCPDFSGRELSSPPGVCECETNAATPVNGATSTSDPNGGCTACIGGFSRPSAGDSCQGLLTYTIFIVRLKSTMHYKPEGP</sequence>
<comment type="caution">
    <text evidence="4">The sequence shown here is derived from an EMBL/GenBank/DDBJ whole genome shotgun (WGS) entry which is preliminary data.</text>
</comment>
<dbReference type="AlphaFoldDB" id="A0AA35QUY6"/>
<evidence type="ECO:0000256" key="1">
    <source>
        <dbReference type="SAM" id="SignalP"/>
    </source>
</evidence>
<feature type="domain" description="EGF-like" evidence="2">
    <location>
        <begin position="298"/>
        <end position="309"/>
    </location>
</feature>
<protein>
    <submittedName>
        <fullName evidence="4">Ephrin type-B receptor 2</fullName>
    </submittedName>
</protein>
<keyword evidence="4" id="KW-0675">Receptor</keyword>
<dbReference type="InterPro" id="IPR002049">
    <property type="entry name" value="LE_dom"/>
</dbReference>
<dbReference type="PROSITE" id="PS01248">
    <property type="entry name" value="EGF_LAM_1"/>
    <property type="match status" value="1"/>
</dbReference>
<keyword evidence="5" id="KW-1185">Reference proteome</keyword>